<feature type="disulfide bond" evidence="25">
    <location>
        <begin position="178"/>
        <end position="191"/>
    </location>
</feature>
<gene>
    <name evidence="26" type="ORF">ZOSMA_185G00250</name>
</gene>
<organism evidence="26 27">
    <name type="scientific">Zostera marina</name>
    <name type="common">Eelgrass</name>
    <dbReference type="NCBI Taxonomy" id="29655"/>
    <lineage>
        <taxon>Eukaryota</taxon>
        <taxon>Viridiplantae</taxon>
        <taxon>Streptophyta</taxon>
        <taxon>Embryophyta</taxon>
        <taxon>Tracheophyta</taxon>
        <taxon>Spermatophyta</taxon>
        <taxon>Magnoliopsida</taxon>
        <taxon>Liliopsida</taxon>
        <taxon>Zosteraceae</taxon>
        <taxon>Zostera</taxon>
    </lineage>
</organism>
<keyword evidence="12" id="KW-1133">Transmembrane helix</keyword>
<dbReference type="InterPro" id="IPR007754">
    <property type="entry name" value="GlcNAc_II"/>
</dbReference>
<name>A0A0K9PQG6_ZOSMR</name>
<feature type="binding site" evidence="23">
    <location>
        <position position="136"/>
    </location>
    <ligand>
        <name>substrate</name>
    </ligand>
</feature>
<feature type="disulfide bond" evidence="25">
    <location>
        <begin position="262"/>
        <end position="265"/>
    </location>
</feature>
<dbReference type="GO" id="GO:0008455">
    <property type="term" value="F:alpha-1,6-mannosylglycoprotein 2-beta-N-acetylglucosaminyltransferase activity"/>
    <property type="evidence" value="ECO:0000318"/>
    <property type="project" value="GO_Central"/>
</dbReference>
<evidence type="ECO:0000256" key="8">
    <source>
        <dbReference type="ARBA" id="ARBA00022679"/>
    </source>
</evidence>
<evidence type="ECO:0000256" key="23">
    <source>
        <dbReference type="PIRSR" id="PIRSR607754-1"/>
    </source>
</evidence>
<dbReference type="Pfam" id="PF05060">
    <property type="entry name" value="MGAT2"/>
    <property type="match status" value="1"/>
</dbReference>
<comment type="subcellular location">
    <subcellularLocation>
        <location evidence="2">Golgi apparatus membrane</location>
        <topology evidence="2">Single-pass type II membrane protein</topology>
    </subcellularLocation>
</comment>
<evidence type="ECO:0000256" key="7">
    <source>
        <dbReference type="ARBA" id="ARBA00022676"/>
    </source>
</evidence>
<evidence type="ECO:0000256" key="10">
    <source>
        <dbReference type="ARBA" id="ARBA00022723"/>
    </source>
</evidence>
<accession>A0A0K9PQG6</accession>
<keyword evidence="13" id="KW-0333">Golgi apparatus</keyword>
<evidence type="ECO:0000256" key="22">
    <source>
        <dbReference type="ARBA" id="ARBA00093257"/>
    </source>
</evidence>
<evidence type="ECO:0000256" key="5">
    <source>
        <dbReference type="ARBA" id="ARBA00012613"/>
    </source>
</evidence>
<evidence type="ECO:0000256" key="3">
    <source>
        <dbReference type="ARBA" id="ARBA00004922"/>
    </source>
</evidence>
<feature type="disulfide bond" evidence="25">
    <location>
        <begin position="313"/>
        <end position="417"/>
    </location>
</feature>
<keyword evidence="10 24" id="KW-0479">Metal-binding</keyword>
<evidence type="ECO:0000256" key="17">
    <source>
        <dbReference type="ARBA" id="ARBA00023211"/>
    </source>
</evidence>
<dbReference type="PANTHER" id="PTHR12871:SF0">
    <property type="entry name" value="ALPHA-1,6-MANNOSYL-GLYCOPROTEIN 2-BETA-N-ACETYLGLUCOSAMINYLTRANSFERASE"/>
    <property type="match status" value="1"/>
</dbReference>
<evidence type="ECO:0000256" key="4">
    <source>
        <dbReference type="ARBA" id="ARBA00011011"/>
    </source>
</evidence>
<evidence type="ECO:0000256" key="2">
    <source>
        <dbReference type="ARBA" id="ARBA00004323"/>
    </source>
</evidence>
<dbReference type="EMBL" id="LFYR01000684">
    <property type="protein sequence ID" value="KMZ71206.1"/>
    <property type="molecule type" value="Genomic_DNA"/>
</dbReference>
<keyword evidence="9" id="KW-0812">Transmembrane</keyword>
<evidence type="ECO:0000256" key="6">
    <source>
        <dbReference type="ARBA" id="ARBA00014817"/>
    </source>
</evidence>
<dbReference type="InterPro" id="IPR029044">
    <property type="entry name" value="Nucleotide-diphossugar_trans"/>
</dbReference>
<comment type="catalytic activity">
    <reaction evidence="22">
        <text>an N(4)-{beta-D-GlcNAc-(1-&gt;2)-alpha-D-Man-(1-&gt;3)-[alpha-D-Man-(1-&gt;6)]-beta-D-Man-(1-&gt;4)-beta-D-GlcNAc-(1-&gt;4)-beta-D-GlcNAc}-L-asparaginyl-[protein] + UDP-N-acetyl-alpha-D-glucosamine = N(4)-{beta-D-GlcNAc-(1-&gt;2)-alpha-D-Man-(1-&gt;3)-[beta-D-GlcNAc-(1-&gt;2)-alpha-D-Man-(1-&gt;6)]-beta-D-Man-(1-&gt;4)-beta-D-GlcNAc-(1-&gt;4)-beta-D-GlcNAc}-L-asparaginyl-[protein] + UDP + H(+)</text>
        <dbReference type="Rhea" id="RHEA:12941"/>
        <dbReference type="Rhea" id="RHEA-COMP:13526"/>
        <dbReference type="Rhea" id="RHEA-COMP:14369"/>
        <dbReference type="ChEBI" id="CHEBI:15378"/>
        <dbReference type="ChEBI" id="CHEBI:57705"/>
        <dbReference type="ChEBI" id="CHEBI:58223"/>
        <dbReference type="ChEBI" id="CHEBI:60615"/>
        <dbReference type="ChEBI" id="CHEBI:60651"/>
        <dbReference type="EC" id="2.4.1.143"/>
    </reaction>
</comment>
<proteinExistence type="inferred from homology"/>
<dbReference type="Gene3D" id="3.90.550.10">
    <property type="entry name" value="Spore Coat Polysaccharide Biosynthesis Protein SpsA, Chain A"/>
    <property type="match status" value="1"/>
</dbReference>
<dbReference type="SUPFAM" id="SSF53448">
    <property type="entry name" value="Nucleotide-diphospho-sugar transferases"/>
    <property type="match status" value="1"/>
</dbReference>
<evidence type="ECO:0000256" key="15">
    <source>
        <dbReference type="ARBA" id="ARBA00023157"/>
    </source>
</evidence>
<keyword evidence="15 25" id="KW-1015">Disulfide bond</keyword>
<evidence type="ECO:0000256" key="12">
    <source>
        <dbReference type="ARBA" id="ARBA00022989"/>
    </source>
</evidence>
<evidence type="ECO:0000256" key="1">
    <source>
        <dbReference type="ARBA" id="ARBA00001936"/>
    </source>
</evidence>
<comment type="similarity">
    <text evidence="4">Belongs to the glycosyltransferase 16 (GT16) protein family.</text>
</comment>
<keyword evidence="27" id="KW-1185">Reference proteome</keyword>
<protein>
    <recommendedName>
        <fullName evidence="6">Alpha-1,6-mannosyl-glycoprotein 2-beta-N-acetylglucosaminyltransferase</fullName>
        <ecNumber evidence="5">2.4.1.143</ecNumber>
    </recommendedName>
    <alternativeName>
        <fullName evidence="21">Beta-1,2-N-acetylglucosaminyltransferase II</fullName>
    </alternativeName>
    <alternativeName>
        <fullName evidence="20">GlcNAc-T II</fullName>
    </alternativeName>
    <alternativeName>
        <fullName evidence="19">Mannoside acetylglucosaminyltransferase 2</fullName>
    </alternativeName>
    <alternativeName>
        <fullName evidence="18">N-glycosyl-oligosaccharide-glycoprotein N-acetylglucosaminyltransferase II</fullName>
    </alternativeName>
</protein>
<evidence type="ECO:0000256" key="18">
    <source>
        <dbReference type="ARBA" id="ARBA00029663"/>
    </source>
</evidence>
<dbReference type="UniPathway" id="UPA00378"/>
<keyword evidence="17 24" id="KW-0464">Manganese</keyword>
<dbReference type="STRING" id="29655.A0A0K9PQG6"/>
<evidence type="ECO:0000256" key="9">
    <source>
        <dbReference type="ARBA" id="ARBA00022692"/>
    </source>
</evidence>
<evidence type="ECO:0000256" key="16">
    <source>
        <dbReference type="ARBA" id="ARBA00023180"/>
    </source>
</evidence>
<keyword evidence="7 26" id="KW-0328">Glycosyltransferase</keyword>
<dbReference type="PANTHER" id="PTHR12871">
    <property type="entry name" value="BETA-1,2-N-ACETYLGLUCOSAMINYLTRANSFERASE II"/>
    <property type="match status" value="1"/>
</dbReference>
<keyword evidence="14" id="KW-0472">Membrane</keyword>
<comment type="pathway">
    <text evidence="3">Protein modification; protein glycosylation.</text>
</comment>
<sequence>MAFLRRTRIRNGGFRRIVFYFLVTLFVISVVVALSKKSMKLGTLYYEKSYADNDIEDHVQWWDSNLMLPNQTELSIALDKQNHLPPRNLDLFPTLAKDHIKIVLYVYNRPQYLQVVVDSLAKVVGIEETLLIVSHDGFFPEMDVIVKRIRFCQVKQIYAPFSPHLFPNSFPGVSPGDCEGKDEGVASKKACAGDSDQYMNYRSPKTVSLKHHWWWLMNTVWDGLEETKGYSGHVLFIEEDHFIYPNAYRNIQLLTKLKSSKCSDCYAANLSPSDVRSKGEGVDSLIAEKIGNIGYAFNRTVWNLIHSKTRDFCRFDEYNWDITMWSTVYPSFKTPVFTLRGSRRSAAHFGKCGLHQGQGTSNACVDNGVANFEVEEIDKVVNIKPDFGVLMLSNQGGYQKGFKGWGGWGDKRDHDLCISFAKMYRVSQTS</sequence>
<evidence type="ECO:0000256" key="21">
    <source>
        <dbReference type="ARBA" id="ARBA00032915"/>
    </source>
</evidence>
<evidence type="ECO:0000313" key="27">
    <source>
        <dbReference type="Proteomes" id="UP000036987"/>
    </source>
</evidence>
<dbReference type="GO" id="GO:0005795">
    <property type="term" value="C:Golgi stack"/>
    <property type="evidence" value="ECO:0007669"/>
    <property type="project" value="InterPro"/>
</dbReference>
<feature type="binding site" evidence="24">
    <location>
        <position position="348"/>
    </location>
    <ligand>
        <name>Mn(2+)</name>
        <dbReference type="ChEBI" id="CHEBI:29035"/>
    </ligand>
</feature>
<dbReference type="GO" id="GO:0009312">
    <property type="term" value="P:oligosaccharide biosynthetic process"/>
    <property type="evidence" value="ECO:0007669"/>
    <property type="project" value="InterPro"/>
</dbReference>
<dbReference type="GO" id="GO:0000139">
    <property type="term" value="C:Golgi membrane"/>
    <property type="evidence" value="ECO:0000318"/>
    <property type="project" value="GO_Central"/>
</dbReference>
<evidence type="ECO:0000256" key="19">
    <source>
        <dbReference type="ARBA" id="ARBA00031203"/>
    </source>
</evidence>
<evidence type="ECO:0000256" key="25">
    <source>
        <dbReference type="PIRSR" id="PIRSR607754-3"/>
    </source>
</evidence>
<dbReference type="GO" id="GO:0046872">
    <property type="term" value="F:metal ion binding"/>
    <property type="evidence" value="ECO:0007669"/>
    <property type="project" value="UniProtKB-KW"/>
</dbReference>
<comment type="cofactor">
    <cofactor evidence="1 24">
        <name>Mn(2+)</name>
        <dbReference type="ChEBI" id="CHEBI:29035"/>
    </cofactor>
</comment>
<dbReference type="OrthoDB" id="6019616at2759"/>
<dbReference type="OMA" id="FWSAEIN"/>
<keyword evidence="16" id="KW-0325">Glycoprotein</keyword>
<dbReference type="Proteomes" id="UP000036987">
    <property type="component" value="Unassembled WGS sequence"/>
</dbReference>
<dbReference type="GO" id="GO:0006487">
    <property type="term" value="P:protein N-linked glycosylation"/>
    <property type="evidence" value="ECO:0000318"/>
    <property type="project" value="GO_Central"/>
</dbReference>
<evidence type="ECO:0000256" key="20">
    <source>
        <dbReference type="ARBA" id="ARBA00032552"/>
    </source>
</evidence>
<evidence type="ECO:0000256" key="24">
    <source>
        <dbReference type="PIRSR" id="PIRSR607754-2"/>
    </source>
</evidence>
<reference evidence="27" key="1">
    <citation type="journal article" date="2016" name="Nature">
        <title>The genome of the seagrass Zostera marina reveals angiosperm adaptation to the sea.</title>
        <authorList>
            <person name="Olsen J.L."/>
            <person name="Rouze P."/>
            <person name="Verhelst B."/>
            <person name="Lin Y.-C."/>
            <person name="Bayer T."/>
            <person name="Collen J."/>
            <person name="Dattolo E."/>
            <person name="De Paoli E."/>
            <person name="Dittami S."/>
            <person name="Maumus F."/>
            <person name="Michel G."/>
            <person name="Kersting A."/>
            <person name="Lauritano C."/>
            <person name="Lohaus R."/>
            <person name="Toepel M."/>
            <person name="Tonon T."/>
            <person name="Vanneste K."/>
            <person name="Amirebrahimi M."/>
            <person name="Brakel J."/>
            <person name="Bostroem C."/>
            <person name="Chovatia M."/>
            <person name="Grimwood J."/>
            <person name="Jenkins J.W."/>
            <person name="Jueterbock A."/>
            <person name="Mraz A."/>
            <person name="Stam W.T."/>
            <person name="Tice H."/>
            <person name="Bornberg-Bauer E."/>
            <person name="Green P.J."/>
            <person name="Pearson G.A."/>
            <person name="Procaccini G."/>
            <person name="Duarte C.M."/>
            <person name="Schmutz J."/>
            <person name="Reusch T.B.H."/>
            <person name="Van de Peer Y."/>
        </authorList>
    </citation>
    <scope>NUCLEOTIDE SEQUENCE [LARGE SCALE GENOMIC DNA]</scope>
    <source>
        <strain evidence="27">cv. Finnish</strain>
    </source>
</reference>
<dbReference type="EC" id="2.4.1.143" evidence="5"/>
<evidence type="ECO:0000256" key="14">
    <source>
        <dbReference type="ARBA" id="ARBA00023136"/>
    </source>
</evidence>
<comment type="caution">
    <text evidence="26">The sequence shown here is derived from an EMBL/GenBank/DDBJ whole genome shotgun (WGS) entry which is preliminary data.</text>
</comment>
<keyword evidence="8 26" id="KW-0808">Transferase</keyword>
<evidence type="ECO:0000256" key="11">
    <source>
        <dbReference type="ARBA" id="ARBA00022968"/>
    </source>
</evidence>
<keyword evidence="11" id="KW-0735">Signal-anchor</keyword>
<feature type="binding site" evidence="24">
    <location>
        <position position="240"/>
    </location>
    <ligand>
        <name>Mn(2+)</name>
        <dbReference type="ChEBI" id="CHEBI:29035"/>
    </ligand>
</feature>
<evidence type="ECO:0000313" key="26">
    <source>
        <dbReference type="EMBL" id="KMZ71206.1"/>
    </source>
</evidence>
<evidence type="ECO:0000256" key="13">
    <source>
        <dbReference type="ARBA" id="ARBA00023034"/>
    </source>
</evidence>
<dbReference type="AlphaFoldDB" id="A0A0K9PQG6"/>